<dbReference type="InParanoid" id="D2V1I9"/>
<dbReference type="AlphaFoldDB" id="D2V1I9"/>
<dbReference type="InterPro" id="IPR009091">
    <property type="entry name" value="RCC1/BLIP-II"/>
</dbReference>
<proteinExistence type="predicted"/>
<dbReference type="Proteomes" id="UP000006671">
    <property type="component" value="Unassembled WGS sequence"/>
</dbReference>
<dbReference type="OrthoDB" id="61110at2759"/>
<dbReference type="SUPFAM" id="SSF50985">
    <property type="entry name" value="RCC1/BLIP-II"/>
    <property type="match status" value="1"/>
</dbReference>
<dbReference type="VEuPathDB" id="AmoebaDB:NAEGRDRAFT_62596"/>
<sequence length="504" mass="58221">MSQHHVNDHSTASTSNGATIIEGVFNFCDIMSNTKLSDHQNSKQLCLYYNLDIDEEEDFVGGEFRMLKFNSESNLFNIKQIEHSQHCSYLAVFLIDIYGINYLYYLNYSKMENASKFIRPAEQAKKIIGHDLFNDSKDFIGIQNEYLKLLPFQFRKNEHVIKIDTSGTLMKTNLNSIWDITGSVISINNNILEHLIFDDTHYNVLLVEKKVKYIDNFNDEIVDFDCNGHSVFTTKSGKVYGYGYNTYRQLNLDGEDDNIIEFLSDISFDSLPIKKVMPGPYKTHFITESGALYASGVNSNYVLGCSEGKTKQEIYDYIASDVGQFHSYPACKCDLIDEKYEIQHVYPIGYDERCIFLTKDKKLLMCGKYFDENGTEIISVGDIYPLDGEIDQLFSLGQLYLLVITKDRKVHVVGKRKIDTTGYRPNWVKKYLAQERFIDQVKQQVEILLSLDERIFGKLHLYPNRFDFGCVLKMEMSLDLLSFFKSLRQGMEQGNFSDLTFTCK</sequence>
<name>D2V1I9_NAEGR</name>
<dbReference type="EMBL" id="GG738848">
    <property type="protein sequence ID" value="EFC49316.1"/>
    <property type="molecule type" value="Genomic_DNA"/>
</dbReference>
<dbReference type="Gene3D" id="2.130.10.30">
    <property type="entry name" value="Regulator of chromosome condensation 1/beta-lactamase-inhibitor protein II"/>
    <property type="match status" value="1"/>
</dbReference>
<keyword evidence="2" id="KW-1185">Reference proteome</keyword>
<dbReference type="GeneID" id="8855174"/>
<evidence type="ECO:0000313" key="1">
    <source>
        <dbReference type="EMBL" id="EFC49316.1"/>
    </source>
</evidence>
<reference evidence="1 2" key="1">
    <citation type="journal article" date="2010" name="Cell">
        <title>The genome of Naegleria gruberi illuminates early eukaryotic versatility.</title>
        <authorList>
            <person name="Fritz-Laylin L.K."/>
            <person name="Prochnik S.E."/>
            <person name="Ginger M.L."/>
            <person name="Dacks J.B."/>
            <person name="Carpenter M.L."/>
            <person name="Field M.C."/>
            <person name="Kuo A."/>
            <person name="Paredez A."/>
            <person name="Chapman J."/>
            <person name="Pham J."/>
            <person name="Shu S."/>
            <person name="Neupane R."/>
            <person name="Cipriano M."/>
            <person name="Mancuso J."/>
            <person name="Tu H."/>
            <person name="Salamov A."/>
            <person name="Lindquist E."/>
            <person name="Shapiro H."/>
            <person name="Lucas S."/>
            <person name="Grigoriev I.V."/>
            <person name="Cande W.Z."/>
            <person name="Fulton C."/>
            <person name="Rokhsar D.S."/>
            <person name="Dawson S.C."/>
        </authorList>
    </citation>
    <scope>NUCLEOTIDE SEQUENCE [LARGE SCALE GENOMIC DNA]</scope>
    <source>
        <strain evidence="1 2">NEG-M</strain>
    </source>
</reference>
<organism evidence="2">
    <name type="scientific">Naegleria gruberi</name>
    <name type="common">Amoeba</name>
    <dbReference type="NCBI Taxonomy" id="5762"/>
    <lineage>
        <taxon>Eukaryota</taxon>
        <taxon>Discoba</taxon>
        <taxon>Heterolobosea</taxon>
        <taxon>Tetramitia</taxon>
        <taxon>Eutetramitia</taxon>
        <taxon>Vahlkampfiidae</taxon>
        <taxon>Naegleria</taxon>
    </lineage>
</organism>
<protein>
    <submittedName>
        <fullName evidence="1">Predicted protein</fullName>
    </submittedName>
</protein>
<accession>D2V1I9</accession>
<dbReference type="RefSeq" id="XP_002682060.1">
    <property type="nucleotide sequence ID" value="XM_002682014.1"/>
</dbReference>
<evidence type="ECO:0000313" key="2">
    <source>
        <dbReference type="Proteomes" id="UP000006671"/>
    </source>
</evidence>
<gene>
    <name evidence="1" type="ORF">NAEGRDRAFT_62596</name>
</gene>
<dbReference type="KEGG" id="ngr:NAEGRDRAFT_62596"/>